<keyword evidence="2" id="KW-1185">Reference proteome</keyword>
<reference evidence="1 2" key="1">
    <citation type="submission" date="2018-06" db="EMBL/GenBank/DDBJ databases">
        <authorList>
            <consortium name="Pathogen Informatics"/>
            <person name="Doyle S."/>
        </authorList>
    </citation>
    <scope>NUCLEOTIDE SEQUENCE [LARGE SCALE GENOMIC DNA]</scope>
    <source>
        <strain evidence="1 2">NCTC11532</strain>
    </source>
</reference>
<evidence type="ECO:0000313" key="1">
    <source>
        <dbReference type="EMBL" id="STY31031.1"/>
    </source>
</evidence>
<dbReference type="EMBL" id="UGPB01000001">
    <property type="protein sequence ID" value="STY31031.1"/>
    <property type="molecule type" value="Genomic_DNA"/>
</dbReference>
<sequence>MDLKSITLLNHKAVFETLDSSLDGLSQLEVKKDKADMVLTRLLKVHIVFL</sequence>
<gene>
    <name evidence="1" type="ORF">NCTC11532_02689</name>
</gene>
<name>A0A378LVW2_9GAMM</name>
<dbReference type="STRING" id="1122170.GCA_000701265_02940"/>
<evidence type="ECO:0000313" key="2">
    <source>
        <dbReference type="Proteomes" id="UP000255297"/>
    </source>
</evidence>
<dbReference type="AlphaFoldDB" id="A0A378LVW2"/>
<protein>
    <submittedName>
        <fullName evidence="1">Uncharacterized protein</fullName>
    </submittedName>
</protein>
<proteinExistence type="predicted"/>
<dbReference type="Proteomes" id="UP000255297">
    <property type="component" value="Unassembled WGS sequence"/>
</dbReference>
<accession>A0A378LVW2</accession>
<organism evidence="1 2">
    <name type="scientific">Legionella wadsworthii</name>
    <dbReference type="NCBI Taxonomy" id="28088"/>
    <lineage>
        <taxon>Bacteria</taxon>
        <taxon>Pseudomonadati</taxon>
        <taxon>Pseudomonadota</taxon>
        <taxon>Gammaproteobacteria</taxon>
        <taxon>Legionellales</taxon>
        <taxon>Legionellaceae</taxon>
        <taxon>Legionella</taxon>
    </lineage>
</organism>